<sequence length="76" mass="8640">MNSENYTNPFDSDAHTFLVLKNAKGEYSLWPEFMDVPAGWERVHGPDTREACSDYVDAHWHSINPFAETLNAEVPA</sequence>
<keyword evidence="3" id="KW-1185">Reference proteome</keyword>
<dbReference type="EMBL" id="JACASI010000015">
    <property type="protein sequence ID" value="MCQ3829110.1"/>
    <property type="molecule type" value="Genomic_DNA"/>
</dbReference>
<dbReference type="InterPro" id="IPR037407">
    <property type="entry name" value="MLP_fam"/>
</dbReference>
<name>A0ABT1NZ07_9GAMM</name>
<dbReference type="InterPro" id="IPR038020">
    <property type="entry name" value="MbtH-like_sf"/>
</dbReference>
<proteinExistence type="predicted"/>
<dbReference type="SUPFAM" id="SSF160582">
    <property type="entry name" value="MbtH-like"/>
    <property type="match status" value="1"/>
</dbReference>
<evidence type="ECO:0000313" key="3">
    <source>
        <dbReference type="Proteomes" id="UP001205566"/>
    </source>
</evidence>
<dbReference type="PANTHER" id="PTHR38444">
    <property type="entry name" value="ENTEROBACTIN BIOSYNTHESIS PROTEIN YBDZ"/>
    <property type="match status" value="1"/>
</dbReference>
<dbReference type="SMART" id="SM00923">
    <property type="entry name" value="MbtH"/>
    <property type="match status" value="1"/>
</dbReference>
<dbReference type="InterPro" id="IPR005153">
    <property type="entry name" value="MbtH-like_dom"/>
</dbReference>
<evidence type="ECO:0000313" key="2">
    <source>
        <dbReference type="EMBL" id="MCQ3829110.1"/>
    </source>
</evidence>
<dbReference type="RefSeq" id="WP_255873999.1">
    <property type="nucleotide sequence ID" value="NZ_JACASI010000015.1"/>
</dbReference>
<dbReference type="Gene3D" id="3.90.820.10">
    <property type="entry name" value="Structural Genomics, Unknown Function 30-nov-00 1gh9 Mol_id"/>
    <property type="match status" value="1"/>
</dbReference>
<accession>A0ABT1NZ07</accession>
<dbReference type="Pfam" id="PF03621">
    <property type="entry name" value="MbtH"/>
    <property type="match status" value="1"/>
</dbReference>
<comment type="caution">
    <text evidence="2">The sequence shown here is derived from an EMBL/GenBank/DDBJ whole genome shotgun (WGS) entry which is preliminary data.</text>
</comment>
<reference evidence="2" key="1">
    <citation type="thesis" date="2020" institute="Technische Universitat Dresden" country="Dresden, Germany">
        <title>The Agarolytic System of Microbulbifer elongatus PORT2, Isolated from Batu Karas, Pangandaran West Java Indonesia.</title>
        <authorList>
            <person name="Anggraeni S.R."/>
        </authorList>
    </citation>
    <scope>NUCLEOTIDE SEQUENCE</scope>
    <source>
        <strain evidence="2">PORT2</strain>
    </source>
</reference>
<protein>
    <submittedName>
        <fullName evidence="2">MbtH family protein</fullName>
    </submittedName>
</protein>
<gene>
    <name evidence="2" type="ORF">HXX02_06610</name>
</gene>
<dbReference type="Proteomes" id="UP001205566">
    <property type="component" value="Unassembled WGS sequence"/>
</dbReference>
<dbReference type="PANTHER" id="PTHR38444:SF1">
    <property type="entry name" value="ENTEROBACTIN BIOSYNTHESIS PROTEIN YBDZ"/>
    <property type="match status" value="1"/>
</dbReference>
<organism evidence="2 3">
    <name type="scientific">Microbulbifer elongatus</name>
    <dbReference type="NCBI Taxonomy" id="86173"/>
    <lineage>
        <taxon>Bacteria</taxon>
        <taxon>Pseudomonadati</taxon>
        <taxon>Pseudomonadota</taxon>
        <taxon>Gammaproteobacteria</taxon>
        <taxon>Cellvibrionales</taxon>
        <taxon>Microbulbiferaceae</taxon>
        <taxon>Microbulbifer</taxon>
    </lineage>
</organism>
<feature type="domain" description="MbtH-like" evidence="1">
    <location>
        <begin position="8"/>
        <end position="58"/>
    </location>
</feature>
<evidence type="ECO:0000259" key="1">
    <source>
        <dbReference type="SMART" id="SM00923"/>
    </source>
</evidence>